<name>A0A9E4ZHT8_9EURY</name>
<keyword evidence="1" id="KW-0812">Transmembrane</keyword>
<accession>A0A9E4ZHT8</accession>
<evidence type="ECO:0000256" key="1">
    <source>
        <dbReference type="SAM" id="Phobius"/>
    </source>
</evidence>
<dbReference type="EMBL" id="VHLL01000002">
    <property type="protein sequence ID" value="MCT8336998.1"/>
    <property type="molecule type" value="Genomic_DNA"/>
</dbReference>
<organism evidence="2 3">
    <name type="scientific">Methanoculleus formosensis</name>
    <dbReference type="NCBI Taxonomy" id="2590886"/>
    <lineage>
        <taxon>Archaea</taxon>
        <taxon>Methanobacteriati</taxon>
        <taxon>Methanobacteriota</taxon>
        <taxon>Stenosarchaea group</taxon>
        <taxon>Methanomicrobia</taxon>
        <taxon>Methanomicrobiales</taxon>
        <taxon>Methanomicrobiaceae</taxon>
        <taxon>Methanoculleus</taxon>
    </lineage>
</organism>
<keyword evidence="1" id="KW-0472">Membrane</keyword>
<dbReference type="RefSeq" id="WP_261597062.1">
    <property type="nucleotide sequence ID" value="NZ_VHLL01000002.1"/>
</dbReference>
<dbReference type="AlphaFoldDB" id="A0A9E4ZHT8"/>
<keyword evidence="3" id="KW-1185">Reference proteome</keyword>
<feature type="transmembrane region" description="Helical" evidence="1">
    <location>
        <begin position="41"/>
        <end position="62"/>
    </location>
</feature>
<evidence type="ECO:0000313" key="2">
    <source>
        <dbReference type="EMBL" id="MCT8336998.1"/>
    </source>
</evidence>
<sequence length="77" mass="8660">MDEGTKQVFKAKFIMLTLMLNVIVLCFAMGVFVLFRFAPEGTTGLTIGLILLAVGAVLSLSFRKHYTRTKVWLHEQP</sequence>
<reference evidence="2" key="1">
    <citation type="submission" date="2019-06" db="EMBL/GenBank/DDBJ databases">
        <title>Methanoculleus strain from Tamsui River, Taipei, Taiwan.</title>
        <authorList>
            <person name="You Y.-T."/>
            <person name="Chen S.-C."/>
            <person name="Lai S.-J."/>
            <person name="Lee Y.-C."/>
            <person name="Lai M.-C."/>
        </authorList>
    </citation>
    <scope>NUCLEOTIDE SEQUENCE</scope>
    <source>
        <strain evidence="2">Afa-1</strain>
    </source>
</reference>
<feature type="transmembrane region" description="Helical" evidence="1">
    <location>
        <begin position="12"/>
        <end position="35"/>
    </location>
</feature>
<proteinExistence type="predicted"/>
<evidence type="ECO:0000313" key="3">
    <source>
        <dbReference type="Proteomes" id="UP001065682"/>
    </source>
</evidence>
<dbReference type="Proteomes" id="UP001065682">
    <property type="component" value="Unassembled WGS sequence"/>
</dbReference>
<keyword evidence="1" id="KW-1133">Transmembrane helix</keyword>
<protein>
    <submittedName>
        <fullName evidence="2">Uncharacterized protein</fullName>
    </submittedName>
</protein>
<comment type="caution">
    <text evidence="2">The sequence shown here is derived from an EMBL/GenBank/DDBJ whole genome shotgun (WGS) entry which is preliminary data.</text>
</comment>
<gene>
    <name evidence="2" type="ORF">FKB36_05675</name>
</gene>